<evidence type="ECO:0000313" key="3">
    <source>
        <dbReference type="Proteomes" id="UP000831787"/>
    </source>
</evidence>
<dbReference type="PANTHER" id="PTHR37804">
    <property type="entry name" value="CDAA REGULATORY PROTEIN CDAR"/>
    <property type="match status" value="1"/>
</dbReference>
<evidence type="ECO:0000256" key="1">
    <source>
        <dbReference type="SAM" id="Phobius"/>
    </source>
</evidence>
<keyword evidence="1" id="KW-0472">Membrane</keyword>
<reference evidence="2 3" key="1">
    <citation type="submission" date="2022-04" db="EMBL/GenBank/DDBJ databases">
        <title>Halobacillus sp. isolated from saltern.</title>
        <authorList>
            <person name="Won M."/>
            <person name="Lee C.-M."/>
            <person name="Woen H.-Y."/>
            <person name="Kwon S.-W."/>
        </authorList>
    </citation>
    <scope>NUCLEOTIDE SEQUENCE [LARGE SCALE GENOMIC DNA]</scope>
    <source>
        <strain evidence="2 3">SSBR10-3</strain>
    </source>
</reference>
<evidence type="ECO:0000313" key="2">
    <source>
        <dbReference type="EMBL" id="UOQ44561.1"/>
    </source>
</evidence>
<name>A0ABY4ER18_9BACI</name>
<proteinExistence type="predicted"/>
<dbReference type="InterPro" id="IPR053154">
    <property type="entry name" value="c-di-AMP_regulator"/>
</dbReference>
<sequence length="326" mass="35777">MDKLLKSPWFIRIISLILAVLLWVSVNLENNNQPDSQSLWFNDNSSETQVMNNIPLDVEFDSDQYVVSGLPQDVSVTVQGPKSVIAPVVRQKNFTVYVDLNGLKPGTHNVPVQHTGISNRITTTIEPKTVDVTIEKKISKEFQVGVDYINGSQISNDFDLGEAEMSPEKVTVTGAESVMDKVEVVKAIVNITNTEDSVEKMEAPVKVYDGQGNELNVLVDPPSVDVNVPVSKPKKKVPIELKPEGGAPEGVVVNSMTPQIEEVTIYGPHDVIDSINEITDIPIDISKINKDQTVEVTIPKPEGVTSINPEKVKVDIDVENSEENQS</sequence>
<dbReference type="Gene3D" id="2.170.120.30">
    <property type="match status" value="1"/>
</dbReference>
<dbReference type="Pfam" id="PF07949">
    <property type="entry name" value="YbbR"/>
    <property type="match status" value="3"/>
</dbReference>
<accession>A0ABY4ER18</accession>
<keyword evidence="3" id="KW-1185">Reference proteome</keyword>
<dbReference type="EMBL" id="CP095073">
    <property type="protein sequence ID" value="UOQ44561.1"/>
    <property type="molecule type" value="Genomic_DNA"/>
</dbReference>
<feature type="transmembrane region" description="Helical" evidence="1">
    <location>
        <begin position="9"/>
        <end position="26"/>
    </location>
</feature>
<organism evidence="2 3">
    <name type="scientific">Halobacillus salinarum</name>
    <dbReference type="NCBI Taxonomy" id="2932257"/>
    <lineage>
        <taxon>Bacteria</taxon>
        <taxon>Bacillati</taxon>
        <taxon>Bacillota</taxon>
        <taxon>Bacilli</taxon>
        <taxon>Bacillales</taxon>
        <taxon>Bacillaceae</taxon>
        <taxon>Halobacillus</taxon>
    </lineage>
</organism>
<gene>
    <name evidence="2" type="ORF">MUN89_00770</name>
</gene>
<dbReference type="PANTHER" id="PTHR37804:SF1">
    <property type="entry name" value="CDAA REGULATORY PROTEIN CDAR"/>
    <property type="match status" value="1"/>
</dbReference>
<keyword evidence="1" id="KW-1133">Transmembrane helix</keyword>
<keyword evidence="1" id="KW-0812">Transmembrane</keyword>
<dbReference type="Proteomes" id="UP000831787">
    <property type="component" value="Chromosome"/>
</dbReference>
<dbReference type="RefSeq" id="WP_244710624.1">
    <property type="nucleotide sequence ID" value="NZ_CP095073.1"/>
</dbReference>
<dbReference type="InterPro" id="IPR012505">
    <property type="entry name" value="YbbR"/>
</dbReference>
<protein>
    <submittedName>
        <fullName evidence="2">CdaR family protein</fullName>
    </submittedName>
</protein>
<dbReference type="Gene3D" id="2.170.120.40">
    <property type="entry name" value="YbbR-like domain"/>
    <property type="match status" value="2"/>
</dbReference>